<protein>
    <submittedName>
        <fullName evidence="2">Uncharacterized protein</fullName>
    </submittedName>
</protein>
<reference evidence="2 3" key="1">
    <citation type="journal article" date="2019" name="Emerg. Microbes Infect.">
        <title>Comprehensive subspecies identification of 175 nontuberculous mycobacteria species based on 7547 genomic profiles.</title>
        <authorList>
            <person name="Matsumoto Y."/>
            <person name="Kinjo T."/>
            <person name="Motooka D."/>
            <person name="Nabeya D."/>
            <person name="Jung N."/>
            <person name="Uechi K."/>
            <person name="Horii T."/>
            <person name="Iida T."/>
            <person name="Fujita J."/>
            <person name="Nakamura S."/>
        </authorList>
    </citation>
    <scope>NUCLEOTIDE SEQUENCE [LARGE SCALE GENOMIC DNA]</scope>
    <source>
        <strain evidence="2 3">JCM 18113</strain>
    </source>
</reference>
<dbReference type="Proteomes" id="UP000465812">
    <property type="component" value="Chromosome"/>
</dbReference>
<dbReference type="EMBL" id="AP022590">
    <property type="protein sequence ID" value="BBY37633.1"/>
    <property type="molecule type" value="Genomic_DNA"/>
</dbReference>
<proteinExistence type="predicted"/>
<feature type="region of interest" description="Disordered" evidence="1">
    <location>
        <begin position="1"/>
        <end position="37"/>
    </location>
</feature>
<accession>A0ABM7JQ04</accession>
<sequence length="88" mass="9243">MPKTAGALPERPATVQPGLGDVGADFGELGPPARGGHGDAMQMAIDVEFLVVHPDRVVEIQRTVGKLSRKAGIALMRSARASRNPSKE</sequence>
<organism evidence="2 3">
    <name type="scientific">Mycobacterium mantenii</name>
    <dbReference type="NCBI Taxonomy" id="560555"/>
    <lineage>
        <taxon>Bacteria</taxon>
        <taxon>Bacillati</taxon>
        <taxon>Actinomycetota</taxon>
        <taxon>Actinomycetes</taxon>
        <taxon>Mycobacteriales</taxon>
        <taxon>Mycobacteriaceae</taxon>
        <taxon>Mycobacterium</taxon>
        <taxon>Mycobacterium avium complex (MAC)</taxon>
    </lineage>
</organism>
<keyword evidence="3" id="KW-1185">Reference proteome</keyword>
<evidence type="ECO:0000256" key="1">
    <source>
        <dbReference type="SAM" id="MobiDB-lite"/>
    </source>
</evidence>
<evidence type="ECO:0000313" key="3">
    <source>
        <dbReference type="Proteomes" id="UP000465812"/>
    </source>
</evidence>
<name>A0ABM7JQ04_MYCNT</name>
<gene>
    <name evidence="2" type="ORF">MMAN_17670</name>
</gene>
<evidence type="ECO:0000313" key="2">
    <source>
        <dbReference type="EMBL" id="BBY37633.1"/>
    </source>
</evidence>